<proteinExistence type="predicted"/>
<protein>
    <recommendedName>
        <fullName evidence="3">CBM-cenC domain-containing protein</fullName>
    </recommendedName>
</protein>
<comment type="caution">
    <text evidence="1">The sequence shown here is derived from an EMBL/GenBank/DDBJ whole genome shotgun (WGS) entry which is preliminary data.</text>
</comment>
<name>A0A1S1YUQ7_FLAPC</name>
<keyword evidence="2" id="KW-1185">Reference proteome</keyword>
<accession>A0A1S1YUQ7</accession>
<dbReference type="Proteomes" id="UP000179797">
    <property type="component" value="Unassembled WGS sequence"/>
</dbReference>
<dbReference type="EMBL" id="JRYR02000002">
    <property type="protein sequence ID" value="OHX64751.1"/>
    <property type="molecule type" value="Genomic_DNA"/>
</dbReference>
<sequence>MKRFNYIIGLLTLLAIYGCKKEWEAPGVEPNHQVIYTSEYQFGNRVQVGGSMTVTDASKGIQSRTWTLPEGAVVEGTTSTSSSDDLVHIQFTEAGIKEVNLSQQFAGAAYVGSEKRESSLDTTIVVTVLDSLSLSVKANYYFPDGSTGDEIDLSKTSDIQAGRMVKYTLTTIGDPARIVYNFEGGDPEQVTYIESEILDGTAMETIVQYKKLGTFSTTVLGDRPRPSGSDLLEFENAINVIPSTDPLILTEIYVKEGFIALDYSREIDPNSVDPSTFSVNLTNVNKGLDINPEVLTATVDPTAGNIVLIALRDETMYDDDIIKVTYQGGNLKSTDFVDADEFTDELLVHRPNRNVIEDSDYHYSLEESTDGDWNTGGWGAPFDHYDFTVTNAESYHGNKSGKLVLPSEKGSAFTHSKSFPLEAGKTYEFGVWIKIESGVSTIDDSAAEIPSMMVFAAPEIDWGAGRFDINTQTPEGEWIYAKMDYYTAPKSIDYTFVFRPFNKNNSADLVLYMDNLIAREVNFRP</sequence>
<dbReference type="AlphaFoldDB" id="A0A1S1YUQ7"/>
<dbReference type="RefSeq" id="WP_044217404.1">
    <property type="nucleotide sequence ID" value="NZ_JRYR02000002.1"/>
</dbReference>
<evidence type="ECO:0008006" key="3">
    <source>
        <dbReference type="Google" id="ProtNLM"/>
    </source>
</evidence>
<gene>
    <name evidence="1" type="ORF">NH26_24630</name>
</gene>
<reference evidence="1 2" key="1">
    <citation type="journal article" date="2012" name="Int. J. Syst. Evol. Microbiol.">
        <title>Flammeovirga pacifica sp. nov., isolated from deep-sea sediment.</title>
        <authorList>
            <person name="Xu H."/>
            <person name="Fu Y."/>
            <person name="Yang N."/>
            <person name="Ding Z."/>
            <person name="Lai Q."/>
            <person name="Zeng R."/>
        </authorList>
    </citation>
    <scope>NUCLEOTIDE SEQUENCE [LARGE SCALE GENOMIC DNA]</scope>
    <source>
        <strain evidence="2">DSM 24597 / LMG 26175 / WPAGA1</strain>
    </source>
</reference>
<evidence type="ECO:0000313" key="1">
    <source>
        <dbReference type="EMBL" id="OHX64751.1"/>
    </source>
</evidence>
<dbReference type="STRING" id="915059.NH26_24630"/>
<dbReference type="Gene3D" id="2.60.120.260">
    <property type="entry name" value="Galactose-binding domain-like"/>
    <property type="match status" value="1"/>
</dbReference>
<evidence type="ECO:0000313" key="2">
    <source>
        <dbReference type="Proteomes" id="UP000179797"/>
    </source>
</evidence>
<organism evidence="1 2">
    <name type="scientific">Flammeovirga pacifica</name>
    <dbReference type="NCBI Taxonomy" id="915059"/>
    <lineage>
        <taxon>Bacteria</taxon>
        <taxon>Pseudomonadati</taxon>
        <taxon>Bacteroidota</taxon>
        <taxon>Cytophagia</taxon>
        <taxon>Cytophagales</taxon>
        <taxon>Flammeovirgaceae</taxon>
        <taxon>Flammeovirga</taxon>
    </lineage>
</organism>
<dbReference type="PROSITE" id="PS51257">
    <property type="entry name" value="PROKAR_LIPOPROTEIN"/>
    <property type="match status" value="1"/>
</dbReference>
<dbReference type="OrthoDB" id="832237at2"/>